<evidence type="ECO:0000313" key="2">
    <source>
        <dbReference type="Proteomes" id="UP001218188"/>
    </source>
</evidence>
<dbReference type="EMBL" id="JARJCM010000249">
    <property type="protein sequence ID" value="KAJ7020860.1"/>
    <property type="molecule type" value="Genomic_DNA"/>
</dbReference>
<dbReference type="Proteomes" id="UP001218188">
    <property type="component" value="Unassembled WGS sequence"/>
</dbReference>
<name>A0AAD6S6U9_9AGAR</name>
<gene>
    <name evidence="1" type="ORF">C8F04DRAFT_1196145</name>
</gene>
<comment type="caution">
    <text evidence="1">The sequence shown here is derived from an EMBL/GenBank/DDBJ whole genome shotgun (WGS) entry which is preliminary data.</text>
</comment>
<accession>A0AAD6S6U9</accession>
<proteinExistence type="predicted"/>
<organism evidence="1 2">
    <name type="scientific">Mycena alexandri</name>
    <dbReference type="NCBI Taxonomy" id="1745969"/>
    <lineage>
        <taxon>Eukaryota</taxon>
        <taxon>Fungi</taxon>
        <taxon>Dikarya</taxon>
        <taxon>Basidiomycota</taxon>
        <taxon>Agaricomycotina</taxon>
        <taxon>Agaricomycetes</taxon>
        <taxon>Agaricomycetidae</taxon>
        <taxon>Agaricales</taxon>
        <taxon>Marasmiineae</taxon>
        <taxon>Mycenaceae</taxon>
        <taxon>Mycena</taxon>
    </lineage>
</organism>
<protein>
    <submittedName>
        <fullName evidence="1">Uncharacterized protein</fullName>
    </submittedName>
</protein>
<sequence>MARMREISPYPSSPSIASVRVSFNDPEYTGPIPASSSVTSTRSPDSMMISRLNLPVKLTPGLAGEVSGDAHHHSFFPQPRPAERGVGDNLDTWAERSNCGMELPVGFCGHFIGAIEMLTSLEEKAVQAGWEQVFEDQGDHPVPVAGEKYSTREGGGSSPCGDVAGRRLSFFPDKESESHKRSHFGMDSSLAETLSVCDDRKSSVAAECDPALMSAGSCW</sequence>
<dbReference type="AlphaFoldDB" id="A0AAD6S6U9"/>
<keyword evidence="2" id="KW-1185">Reference proteome</keyword>
<reference evidence="1" key="1">
    <citation type="submission" date="2023-03" db="EMBL/GenBank/DDBJ databases">
        <title>Massive genome expansion in bonnet fungi (Mycena s.s.) driven by repeated elements and novel gene families across ecological guilds.</title>
        <authorList>
            <consortium name="Lawrence Berkeley National Laboratory"/>
            <person name="Harder C.B."/>
            <person name="Miyauchi S."/>
            <person name="Viragh M."/>
            <person name="Kuo A."/>
            <person name="Thoen E."/>
            <person name="Andreopoulos B."/>
            <person name="Lu D."/>
            <person name="Skrede I."/>
            <person name="Drula E."/>
            <person name="Henrissat B."/>
            <person name="Morin E."/>
            <person name="Kohler A."/>
            <person name="Barry K."/>
            <person name="LaButti K."/>
            <person name="Morin E."/>
            <person name="Salamov A."/>
            <person name="Lipzen A."/>
            <person name="Mereny Z."/>
            <person name="Hegedus B."/>
            <person name="Baldrian P."/>
            <person name="Stursova M."/>
            <person name="Weitz H."/>
            <person name="Taylor A."/>
            <person name="Grigoriev I.V."/>
            <person name="Nagy L.G."/>
            <person name="Martin F."/>
            <person name="Kauserud H."/>
        </authorList>
    </citation>
    <scope>NUCLEOTIDE SEQUENCE</scope>
    <source>
        <strain evidence="1">CBHHK200</strain>
    </source>
</reference>
<evidence type="ECO:0000313" key="1">
    <source>
        <dbReference type="EMBL" id="KAJ7020860.1"/>
    </source>
</evidence>